<feature type="domain" description="Isochorismatase-like" evidence="12">
    <location>
        <begin position="161"/>
        <end position="301"/>
    </location>
</feature>
<evidence type="ECO:0000256" key="11">
    <source>
        <dbReference type="RuleBase" id="RU004181"/>
    </source>
</evidence>
<evidence type="ECO:0000256" key="7">
    <source>
        <dbReference type="ARBA" id="ARBA00022989"/>
    </source>
</evidence>
<evidence type="ECO:0000313" key="14">
    <source>
        <dbReference type="Proteomes" id="UP000219252"/>
    </source>
</evidence>
<dbReference type="PANTHER" id="PTHR33695:SF1">
    <property type="entry name" value="LIPOPROTEIN SIGNAL PEPTIDASE"/>
    <property type="match status" value="1"/>
</dbReference>
<dbReference type="CDD" id="cd01014">
    <property type="entry name" value="nicotinamidase_related"/>
    <property type="match status" value="1"/>
</dbReference>
<dbReference type="GO" id="GO:0006508">
    <property type="term" value="P:proteolysis"/>
    <property type="evidence" value="ECO:0007669"/>
    <property type="project" value="UniProtKB-KW"/>
</dbReference>
<sequence>MFYLFAIVVIIIDQLTKIWIRMNVAIGEYFNLWNSPIIITHYENTGAAFSSFQGYGRWFVPVAIFVVAFLIFYRKKEGKRKLLDLGAGFLAGGAIGNAIDRILFNQVTDFITFGTSNGILNIADYALNIGLVLLIADTVNTELFQKKKRSLGQGGNQLNQALLVIDAQQAIIDGDGNFETGVIEKERLISNINKVVQKATEENIPIIFIRDTSVADGEGAGFEVHPHITIPEEAVIFNKAATNSFYGTPLLGHLKELNVEHVAIMGCKTEYCIDTAVRTATVNGFDVTLVGDGHSTSDSSDLTAKQIIQHHNRVLNGLDNVDNFSLVRSSDDDLFNPIHNNYR</sequence>
<dbReference type="InterPro" id="IPR000868">
    <property type="entry name" value="Isochorismatase-like_dom"/>
</dbReference>
<keyword evidence="13" id="KW-0449">Lipoprotein</keyword>
<feature type="active site" evidence="9">
    <location>
        <position position="124"/>
    </location>
</feature>
<dbReference type="SUPFAM" id="SSF52499">
    <property type="entry name" value="Isochorismatase-like hydrolases"/>
    <property type="match status" value="1"/>
</dbReference>
<proteinExistence type="inferred from homology"/>
<dbReference type="Gene3D" id="3.40.50.850">
    <property type="entry name" value="Isochorismatase-like"/>
    <property type="match status" value="1"/>
</dbReference>
<dbReference type="EMBL" id="OBQC01000006">
    <property type="protein sequence ID" value="SOC39932.1"/>
    <property type="molecule type" value="Genomic_DNA"/>
</dbReference>
<feature type="active site" evidence="9">
    <location>
        <position position="109"/>
    </location>
</feature>
<dbReference type="PRINTS" id="PR00781">
    <property type="entry name" value="LIPOSIGPTASE"/>
</dbReference>
<evidence type="ECO:0000256" key="5">
    <source>
        <dbReference type="ARBA" id="ARBA00022750"/>
    </source>
</evidence>
<comment type="pathway">
    <text evidence="9">Protein modification; lipoprotein biosynthesis (signal peptide cleavage).</text>
</comment>
<reference evidence="14" key="1">
    <citation type="submission" date="2017-08" db="EMBL/GenBank/DDBJ databases">
        <authorList>
            <person name="Varghese N."/>
            <person name="Submissions S."/>
        </authorList>
    </citation>
    <scope>NUCLEOTIDE SEQUENCE [LARGE SCALE GENOMIC DNA]</scope>
    <source>
        <strain evidence="14">JC23</strain>
    </source>
</reference>
<evidence type="ECO:0000256" key="6">
    <source>
        <dbReference type="ARBA" id="ARBA00022801"/>
    </source>
</evidence>
<dbReference type="InterPro" id="IPR036380">
    <property type="entry name" value="Isochorismatase-like_sf"/>
</dbReference>
<feature type="transmembrane region" description="Helical" evidence="9">
    <location>
        <begin position="82"/>
        <end position="99"/>
    </location>
</feature>
<evidence type="ECO:0000256" key="1">
    <source>
        <dbReference type="ARBA" id="ARBA00006139"/>
    </source>
</evidence>
<comment type="subcellular location">
    <subcellularLocation>
        <location evidence="9">Cell membrane</location>
        <topology evidence="9">Multi-pass membrane protein</topology>
    </subcellularLocation>
</comment>
<dbReference type="PROSITE" id="PS00855">
    <property type="entry name" value="SPASE_II"/>
    <property type="match status" value="1"/>
</dbReference>
<dbReference type="GO" id="GO:0004190">
    <property type="term" value="F:aspartic-type endopeptidase activity"/>
    <property type="evidence" value="ECO:0007669"/>
    <property type="project" value="UniProtKB-UniRule"/>
</dbReference>
<evidence type="ECO:0000259" key="12">
    <source>
        <dbReference type="Pfam" id="PF00857"/>
    </source>
</evidence>
<evidence type="ECO:0000256" key="3">
    <source>
        <dbReference type="ARBA" id="ARBA00022670"/>
    </source>
</evidence>
<evidence type="ECO:0000256" key="4">
    <source>
        <dbReference type="ARBA" id="ARBA00022692"/>
    </source>
</evidence>
<evidence type="ECO:0000256" key="2">
    <source>
        <dbReference type="ARBA" id="ARBA00022475"/>
    </source>
</evidence>
<feature type="transmembrane region" description="Helical" evidence="9">
    <location>
        <begin position="55"/>
        <end position="73"/>
    </location>
</feature>
<keyword evidence="7 9" id="KW-1133">Transmembrane helix</keyword>
<keyword evidence="6 9" id="KW-0378">Hydrolase</keyword>
<keyword evidence="3 9" id="KW-0645">Protease</keyword>
<accession>A0A285UDM2</accession>
<comment type="caution">
    <text evidence="9">Lacks conserved residue(s) required for the propagation of feature annotation.</text>
</comment>
<dbReference type="InterPro" id="IPR001872">
    <property type="entry name" value="Peptidase_A8"/>
</dbReference>
<comment type="function">
    <text evidence="9 10">This protein specifically catalyzes the removal of signal peptides from prolipoproteins.</text>
</comment>
<name>A0A285UDM2_9BACL</name>
<feature type="transmembrane region" description="Helical" evidence="9">
    <location>
        <begin position="119"/>
        <end position="139"/>
    </location>
</feature>
<comment type="catalytic activity">
    <reaction evidence="9 10">
        <text>Release of signal peptides from bacterial membrane prolipoproteins. Hydrolyzes -Xaa-Yaa-Zaa-|-(S,diacylglyceryl)Cys-, in which Xaa is hydrophobic (preferably Leu), and Yaa (Ala or Ser) and Zaa (Gly or Ala) have small, neutral side chains.</text>
        <dbReference type="EC" id="3.4.23.36"/>
    </reaction>
</comment>
<dbReference type="HAMAP" id="MF_00161">
    <property type="entry name" value="LspA"/>
    <property type="match status" value="1"/>
</dbReference>
<dbReference type="UniPathway" id="UPA00665"/>
<gene>
    <name evidence="9" type="primary">lspA</name>
    <name evidence="13" type="ORF">SAMN05877842_106194</name>
</gene>
<evidence type="ECO:0000256" key="8">
    <source>
        <dbReference type="ARBA" id="ARBA00023136"/>
    </source>
</evidence>
<keyword evidence="8 9" id="KW-0472">Membrane</keyword>
<dbReference type="Proteomes" id="UP000219252">
    <property type="component" value="Unassembled WGS sequence"/>
</dbReference>
<evidence type="ECO:0000256" key="9">
    <source>
        <dbReference type="HAMAP-Rule" id="MF_00161"/>
    </source>
</evidence>
<protein>
    <recommendedName>
        <fullName evidence="9">Lipoprotein signal peptidase</fullName>
        <ecNumber evidence="9">3.4.23.36</ecNumber>
    </recommendedName>
    <alternativeName>
        <fullName evidence="9">Prolipoprotein signal peptidase</fullName>
    </alternativeName>
    <alternativeName>
        <fullName evidence="9">Signal peptidase II</fullName>
        <shortName evidence="9">SPase II</shortName>
    </alternativeName>
</protein>
<dbReference type="Pfam" id="PF01252">
    <property type="entry name" value="Peptidase_A8"/>
    <property type="match status" value="1"/>
</dbReference>
<dbReference type="PANTHER" id="PTHR33695">
    <property type="entry name" value="LIPOPROTEIN SIGNAL PEPTIDASE"/>
    <property type="match status" value="1"/>
</dbReference>
<keyword evidence="14" id="KW-1185">Reference proteome</keyword>
<dbReference type="NCBIfam" id="TIGR00077">
    <property type="entry name" value="lspA"/>
    <property type="match status" value="1"/>
</dbReference>
<evidence type="ECO:0000313" key="13">
    <source>
        <dbReference type="EMBL" id="SOC39932.1"/>
    </source>
</evidence>
<organism evidence="13 14">
    <name type="scientific">Ureibacillus acetophenoni</name>
    <dbReference type="NCBI Taxonomy" id="614649"/>
    <lineage>
        <taxon>Bacteria</taxon>
        <taxon>Bacillati</taxon>
        <taxon>Bacillota</taxon>
        <taxon>Bacilli</taxon>
        <taxon>Bacillales</taxon>
        <taxon>Caryophanaceae</taxon>
        <taxon>Ureibacillus</taxon>
    </lineage>
</organism>
<keyword evidence="2 9" id="KW-1003">Cell membrane</keyword>
<keyword evidence="4 9" id="KW-0812">Transmembrane</keyword>
<comment type="similarity">
    <text evidence="1 9 11">Belongs to the peptidase A8 family.</text>
</comment>
<keyword evidence="5 9" id="KW-0064">Aspartyl protease</keyword>
<dbReference type="Pfam" id="PF00857">
    <property type="entry name" value="Isochorismatase"/>
    <property type="match status" value="1"/>
</dbReference>
<evidence type="ECO:0000256" key="10">
    <source>
        <dbReference type="RuleBase" id="RU000594"/>
    </source>
</evidence>
<dbReference type="EC" id="3.4.23.36" evidence="9"/>
<dbReference type="GO" id="GO:0005886">
    <property type="term" value="C:plasma membrane"/>
    <property type="evidence" value="ECO:0007669"/>
    <property type="project" value="UniProtKB-SubCell"/>
</dbReference>
<dbReference type="AlphaFoldDB" id="A0A285UDM2"/>